<proteinExistence type="predicted"/>
<dbReference type="InterPro" id="IPR015943">
    <property type="entry name" value="WD40/YVTN_repeat-like_dom_sf"/>
</dbReference>
<dbReference type="PROSITE" id="PS50082">
    <property type="entry name" value="WD_REPEATS_2"/>
    <property type="match status" value="2"/>
</dbReference>
<gene>
    <name evidence="5" type="ORF">DSTB1V02_LOCUS10536</name>
</gene>
<dbReference type="Pfam" id="PF00400">
    <property type="entry name" value="WD40"/>
    <property type="match status" value="3"/>
</dbReference>
<dbReference type="PANTHER" id="PTHR15574:SF40">
    <property type="entry name" value="WD AND TETRATRICOPEPTIDE REPEATS PROTEIN 1"/>
    <property type="match status" value="1"/>
</dbReference>
<dbReference type="InterPro" id="IPR001680">
    <property type="entry name" value="WD40_rpt"/>
</dbReference>
<reference evidence="5" key="1">
    <citation type="submission" date="2020-11" db="EMBL/GenBank/DDBJ databases">
        <authorList>
            <person name="Tran Van P."/>
        </authorList>
    </citation>
    <scope>NUCLEOTIDE SEQUENCE</scope>
</reference>
<dbReference type="SUPFAM" id="SSF50978">
    <property type="entry name" value="WD40 repeat-like"/>
    <property type="match status" value="1"/>
</dbReference>
<dbReference type="EMBL" id="LR902579">
    <property type="protein sequence ID" value="CAD7250767.1"/>
    <property type="molecule type" value="Genomic_DNA"/>
</dbReference>
<evidence type="ECO:0000256" key="3">
    <source>
        <dbReference type="PROSITE-ProRule" id="PRU00221"/>
    </source>
</evidence>
<dbReference type="SUPFAM" id="SSF48452">
    <property type="entry name" value="TPR-like"/>
    <property type="match status" value="1"/>
</dbReference>
<dbReference type="Gene3D" id="1.25.40.10">
    <property type="entry name" value="Tetratricopeptide repeat domain"/>
    <property type="match status" value="1"/>
</dbReference>
<name>A0A7R9FQ98_9CRUS</name>
<dbReference type="PANTHER" id="PTHR15574">
    <property type="entry name" value="WD REPEAT DOMAIN-CONTAINING FAMILY"/>
    <property type="match status" value="1"/>
</dbReference>
<dbReference type="EMBL" id="CAJPEV010003062">
    <property type="protein sequence ID" value="CAG0898801.1"/>
    <property type="molecule type" value="Genomic_DNA"/>
</dbReference>
<dbReference type="GO" id="GO:0045717">
    <property type="term" value="P:negative regulation of fatty acid biosynthetic process"/>
    <property type="evidence" value="ECO:0007669"/>
    <property type="project" value="TreeGrafter"/>
</dbReference>
<dbReference type="OrthoDB" id="4869960at2759"/>
<dbReference type="SMART" id="SM00320">
    <property type="entry name" value="WD40"/>
    <property type="match status" value="6"/>
</dbReference>
<feature type="repeat" description="WD" evidence="3">
    <location>
        <begin position="47"/>
        <end position="78"/>
    </location>
</feature>
<accession>A0A7R9FQ98</accession>
<keyword evidence="6" id="KW-1185">Reference proteome</keyword>
<keyword evidence="2" id="KW-0677">Repeat</keyword>
<organism evidence="5">
    <name type="scientific">Darwinula stevensoni</name>
    <dbReference type="NCBI Taxonomy" id="69355"/>
    <lineage>
        <taxon>Eukaryota</taxon>
        <taxon>Metazoa</taxon>
        <taxon>Ecdysozoa</taxon>
        <taxon>Arthropoda</taxon>
        <taxon>Crustacea</taxon>
        <taxon>Oligostraca</taxon>
        <taxon>Ostracoda</taxon>
        <taxon>Podocopa</taxon>
        <taxon>Podocopida</taxon>
        <taxon>Darwinulocopina</taxon>
        <taxon>Darwinuloidea</taxon>
        <taxon>Darwinulidae</taxon>
        <taxon>Darwinula</taxon>
    </lineage>
</organism>
<evidence type="ECO:0000313" key="6">
    <source>
        <dbReference type="Proteomes" id="UP000677054"/>
    </source>
</evidence>
<evidence type="ECO:0000256" key="2">
    <source>
        <dbReference type="ARBA" id="ARBA00022737"/>
    </source>
</evidence>
<dbReference type="InterPro" id="IPR036322">
    <property type="entry name" value="WD40_repeat_dom_sf"/>
</dbReference>
<sequence length="705" mass="79091">MGDKRRGSNIAILHKKRELNDQFSQRFKRAMHVTRKWISQLDLEKELDGHSGCVNCLEWNDSGNLLLSGSDDQHIVLWYPFKYKKLLTLPSGHHGNIFSVKFLPRSGDQTIVTGAGDCRIHVHDLGTQELTQSCSCHTARVKRLAVSPDSPYLFWSAAEDGLILQFDLRIPHHCSNECDNVLVNLTNHLGRSAEAKCLAINPLRPEMLAVGANDPYVRLYDRRMISPSSYRIPSLSPGRSNWERHNLLSSQPDACGLCDNLPLTGCVQYFVAGHLPRKIADYEKRHRSLASTYVTFSPDGGDLLVNLGGEQIYLFNLYDRQRPSFVEFPPAFLSAHQNGMCKVEVGSSNGYRNGTTANGFSRSHPPFSTMSPLLLDVEELKEKANSLFEKQLYSRAISMYNEAITLSPSPILYGNRAAALMKRNWDGDVYAALKDCLKALQLDSGHFKALFRLARCLHEMDLAHEASQCLQVFKTKFPEQASSSTFLALDKDISFSIQSASSSSSVSHQDDSEGEDWLEQEKEGGRKTPVVFGGISDEERRWRQEAWDYTSRFCGHCNTTTDIKEANFFGSKGEYIVAGSDEGSFFVWDRETGNIVQVLRGDESIVNVIQPHPSLCLLATSGIEHVIRLWSPRPDEEKGSEHQVKDLDGVASANQKRMNTDPLEVMLLNMGHHFRSMRSLEEVGEDLIQNANIGDTNIHTTCRTS</sequence>
<dbReference type="Gene3D" id="2.130.10.10">
    <property type="entry name" value="YVTN repeat-like/Quinoprotein amine dehydrogenase"/>
    <property type="match status" value="2"/>
</dbReference>
<evidence type="ECO:0000256" key="1">
    <source>
        <dbReference type="ARBA" id="ARBA00022574"/>
    </source>
</evidence>
<dbReference type="GO" id="GO:0005737">
    <property type="term" value="C:cytoplasm"/>
    <property type="evidence" value="ECO:0007669"/>
    <property type="project" value="TreeGrafter"/>
</dbReference>
<dbReference type="InterPro" id="IPR011990">
    <property type="entry name" value="TPR-like_helical_dom_sf"/>
</dbReference>
<keyword evidence="1 3" id="KW-0853">WD repeat</keyword>
<evidence type="ECO:0000313" key="5">
    <source>
        <dbReference type="EMBL" id="CAD7250767.1"/>
    </source>
</evidence>
<feature type="region of interest" description="Disordered" evidence="4">
    <location>
        <begin position="503"/>
        <end position="530"/>
    </location>
</feature>
<feature type="repeat" description="WD" evidence="3">
    <location>
        <begin position="569"/>
        <end position="598"/>
    </location>
</feature>
<evidence type="ECO:0008006" key="7">
    <source>
        <dbReference type="Google" id="ProtNLM"/>
    </source>
</evidence>
<dbReference type="InterPro" id="IPR045151">
    <property type="entry name" value="DCAF8"/>
</dbReference>
<dbReference type="PROSITE" id="PS50294">
    <property type="entry name" value="WD_REPEATS_REGION"/>
    <property type="match status" value="1"/>
</dbReference>
<dbReference type="Proteomes" id="UP000677054">
    <property type="component" value="Unassembled WGS sequence"/>
</dbReference>
<dbReference type="GO" id="GO:0080008">
    <property type="term" value="C:Cul4-RING E3 ubiquitin ligase complex"/>
    <property type="evidence" value="ECO:0007669"/>
    <property type="project" value="TreeGrafter"/>
</dbReference>
<protein>
    <recommendedName>
        <fullName evidence="7">WD and tetratricopeptide repeats protein 1</fullName>
    </recommendedName>
</protein>
<evidence type="ECO:0000256" key="4">
    <source>
        <dbReference type="SAM" id="MobiDB-lite"/>
    </source>
</evidence>
<dbReference type="AlphaFoldDB" id="A0A7R9FQ98"/>